<organism evidence="2 3">
    <name type="scientific">Trichonephila inaurata madagascariensis</name>
    <dbReference type="NCBI Taxonomy" id="2747483"/>
    <lineage>
        <taxon>Eukaryota</taxon>
        <taxon>Metazoa</taxon>
        <taxon>Ecdysozoa</taxon>
        <taxon>Arthropoda</taxon>
        <taxon>Chelicerata</taxon>
        <taxon>Arachnida</taxon>
        <taxon>Araneae</taxon>
        <taxon>Araneomorphae</taxon>
        <taxon>Entelegynae</taxon>
        <taxon>Araneoidea</taxon>
        <taxon>Nephilidae</taxon>
        <taxon>Trichonephila</taxon>
        <taxon>Trichonephila inaurata</taxon>
    </lineage>
</organism>
<protein>
    <submittedName>
        <fullName evidence="2">Uncharacterized protein</fullName>
    </submittedName>
</protein>
<feature type="compositionally biased region" description="Basic and acidic residues" evidence="1">
    <location>
        <begin position="68"/>
        <end position="86"/>
    </location>
</feature>
<dbReference type="AlphaFoldDB" id="A0A8X7CPM9"/>
<dbReference type="Proteomes" id="UP000886998">
    <property type="component" value="Unassembled WGS sequence"/>
</dbReference>
<feature type="compositionally biased region" description="Basic and acidic residues" evidence="1">
    <location>
        <begin position="12"/>
        <end position="42"/>
    </location>
</feature>
<feature type="region of interest" description="Disordered" evidence="1">
    <location>
        <begin position="1"/>
        <end position="96"/>
    </location>
</feature>
<reference evidence="2" key="1">
    <citation type="submission" date="2020-08" db="EMBL/GenBank/DDBJ databases">
        <title>Multicomponent nature underlies the extraordinary mechanical properties of spider dragline silk.</title>
        <authorList>
            <person name="Kono N."/>
            <person name="Nakamura H."/>
            <person name="Mori M."/>
            <person name="Yoshida Y."/>
            <person name="Ohtoshi R."/>
            <person name="Malay A.D."/>
            <person name="Moran D.A.P."/>
            <person name="Tomita M."/>
            <person name="Numata K."/>
            <person name="Arakawa K."/>
        </authorList>
    </citation>
    <scope>NUCLEOTIDE SEQUENCE</scope>
</reference>
<gene>
    <name evidence="2" type="ORF">TNIN_232831</name>
</gene>
<evidence type="ECO:0000313" key="2">
    <source>
        <dbReference type="EMBL" id="GFY71587.1"/>
    </source>
</evidence>
<evidence type="ECO:0000256" key="1">
    <source>
        <dbReference type="SAM" id="MobiDB-lite"/>
    </source>
</evidence>
<sequence length="96" mass="11451">MPGTSRYNLRPRRGEKMESQPSSEKRTHQREPIRSRGRREQHYSPYFVEQGRSCGLSATSRRAQQQQRQERRGRSNSRVDDPDVLKRQFSFLGRKM</sequence>
<keyword evidence="3" id="KW-1185">Reference proteome</keyword>
<name>A0A8X7CPM9_9ARAC</name>
<accession>A0A8X7CPM9</accession>
<comment type="caution">
    <text evidence="2">The sequence shown here is derived from an EMBL/GenBank/DDBJ whole genome shotgun (WGS) entry which is preliminary data.</text>
</comment>
<evidence type="ECO:0000313" key="3">
    <source>
        <dbReference type="Proteomes" id="UP000886998"/>
    </source>
</evidence>
<proteinExistence type="predicted"/>
<dbReference type="EMBL" id="BMAV01018961">
    <property type="protein sequence ID" value="GFY71587.1"/>
    <property type="molecule type" value="Genomic_DNA"/>
</dbReference>